<comment type="caution">
    <text evidence="1">The sequence shown here is derived from an EMBL/GenBank/DDBJ whole genome shotgun (WGS) entry which is preliminary data.</text>
</comment>
<feature type="non-terminal residue" evidence="1">
    <location>
        <position position="1"/>
    </location>
</feature>
<sequence>SQSATVTGVVVVVTESEGNRRGLTRAKRDRVTKLTLTSLKEGQ</sequence>
<dbReference type="EMBL" id="JYDQ01004954">
    <property type="protein sequence ID" value="KRX86669.1"/>
    <property type="molecule type" value="Genomic_DNA"/>
</dbReference>
<name>A0A0V0XFA0_9BILA</name>
<keyword evidence="2" id="KW-1185">Reference proteome</keyword>
<reference evidence="1 2" key="1">
    <citation type="submission" date="2015-01" db="EMBL/GenBank/DDBJ databases">
        <title>Evolution of Trichinella species and genotypes.</title>
        <authorList>
            <person name="Korhonen P.K."/>
            <person name="Edoardo P."/>
            <person name="Giuseppe L.R."/>
            <person name="Gasser R.B."/>
        </authorList>
    </citation>
    <scope>NUCLEOTIDE SEQUENCE [LARGE SCALE GENOMIC DNA]</scope>
    <source>
        <strain evidence="1">ISS2496</strain>
    </source>
</reference>
<feature type="non-terminal residue" evidence="1">
    <location>
        <position position="43"/>
    </location>
</feature>
<gene>
    <name evidence="1" type="ORF">T12_8902</name>
</gene>
<organism evidence="1 2">
    <name type="scientific">Trichinella patagoniensis</name>
    <dbReference type="NCBI Taxonomy" id="990121"/>
    <lineage>
        <taxon>Eukaryota</taxon>
        <taxon>Metazoa</taxon>
        <taxon>Ecdysozoa</taxon>
        <taxon>Nematoda</taxon>
        <taxon>Enoplea</taxon>
        <taxon>Dorylaimia</taxon>
        <taxon>Trichinellida</taxon>
        <taxon>Trichinellidae</taxon>
        <taxon>Trichinella</taxon>
    </lineage>
</organism>
<protein>
    <submittedName>
        <fullName evidence="1">Uncharacterized protein</fullName>
    </submittedName>
</protein>
<dbReference type="AlphaFoldDB" id="A0A0V0XFA0"/>
<proteinExistence type="predicted"/>
<evidence type="ECO:0000313" key="2">
    <source>
        <dbReference type="Proteomes" id="UP000054783"/>
    </source>
</evidence>
<accession>A0A0V0XFA0</accession>
<dbReference type="Proteomes" id="UP000054783">
    <property type="component" value="Unassembled WGS sequence"/>
</dbReference>
<evidence type="ECO:0000313" key="1">
    <source>
        <dbReference type="EMBL" id="KRX86669.1"/>
    </source>
</evidence>